<reference evidence="4" key="1">
    <citation type="journal article" date="2014" name="Antimicrob. Agents Chemother.">
        <title>The Novel Macrolide-Lincosamide-Streptogramin B Resistance Gene erm(44) Is Associated with a Prophage in Staphylococcus xylosus.</title>
        <authorList>
            <person name="Wipf J.R."/>
            <person name="Schwendener S."/>
            <person name="Perreten V."/>
        </authorList>
    </citation>
    <scope>NUCLEOTIDE SEQUENCE</scope>
    <source>
        <strain evidence="4">JW4341</strain>
    </source>
</reference>
<evidence type="ECO:0000313" key="4">
    <source>
        <dbReference type="EMBL" id="CDL65140.2"/>
    </source>
</evidence>
<keyword evidence="1" id="KW-0175">Coiled coil</keyword>
<feature type="transmembrane region" description="Helical" evidence="2">
    <location>
        <begin position="7"/>
        <end position="27"/>
    </location>
</feature>
<evidence type="ECO:0000256" key="1">
    <source>
        <dbReference type="SAM" id="Coils"/>
    </source>
</evidence>
<proteinExistence type="predicted"/>
<name>A0A077RJF9_STAXY</name>
<feature type="coiled-coil region" evidence="1">
    <location>
        <begin position="33"/>
        <end position="67"/>
    </location>
</feature>
<keyword evidence="2" id="KW-0812">Transmembrane</keyword>
<evidence type="ECO:0000256" key="2">
    <source>
        <dbReference type="SAM" id="Phobius"/>
    </source>
</evidence>
<feature type="domain" description="DUF7365" evidence="3">
    <location>
        <begin position="3"/>
        <end position="86"/>
    </location>
</feature>
<keyword evidence="2" id="KW-1133">Transmembrane helix</keyword>
<dbReference type="EMBL" id="HG796218">
    <property type="protein sequence ID" value="CDL65140.2"/>
    <property type="molecule type" value="Genomic_DNA"/>
</dbReference>
<evidence type="ECO:0000259" key="3">
    <source>
        <dbReference type="Pfam" id="PF24073"/>
    </source>
</evidence>
<accession>A0A077RJF9</accession>
<protein>
    <recommendedName>
        <fullName evidence="3">DUF7365 domain-containing protein</fullName>
    </recommendedName>
</protein>
<dbReference type="AlphaFoldDB" id="A0A077RJF9"/>
<dbReference type="InterPro" id="IPR055789">
    <property type="entry name" value="DUF7365"/>
</dbReference>
<sequence length="103" mass="12235">MLNESELTYWIVFTVIPMIVTVVGLFLKVSKDKKDNENRITRIESEVEDHNASLKDIKEEQKQQREDTKVILEVSSKIDSLNSRFDKFEDRFYTHQNNQLTKK</sequence>
<organism evidence="4">
    <name type="scientific">Staphylococcus xylosus</name>
    <dbReference type="NCBI Taxonomy" id="1288"/>
    <lineage>
        <taxon>Bacteria</taxon>
        <taxon>Bacillati</taxon>
        <taxon>Bacillota</taxon>
        <taxon>Bacilli</taxon>
        <taxon>Bacillales</taxon>
        <taxon>Staphylococcaceae</taxon>
        <taxon>Staphylococcus</taxon>
    </lineage>
</organism>
<keyword evidence="2" id="KW-0472">Membrane</keyword>
<dbReference type="Pfam" id="PF24073">
    <property type="entry name" value="DUF7365"/>
    <property type="match status" value="1"/>
</dbReference>